<sequence length="344" mass="40917">EEVQKRQEIIWNILDKYYERLPDKSIETDADKTWRLFLARMDRRKMSPEVEEKDGQVLIKYNPEIDPALKKYSEDSVNKSSAVMKYTPLKLWADYRFRREEDKYQQYQQYENNPQLVIAETKEIIEGLRNGTDQNFSLFNHSIPAYTCSVLIRDFFDKLNSEEKEFCKEVIVNFASIPLKVKQYYYQISDGTEPSIVILPVLIKHFPRDKEDVKSLLLLLLLNPCREISTFATRGILHSLWEINFDDAHALFLGYLLMKPKYDDVRNIIRKENYQKNVYELSESRVLECFIKKYENELEKIASNRIAYDELDDLKKLDLETLTIAFELLPIKTENKDHKKHSKL</sequence>
<evidence type="ECO:0000313" key="1">
    <source>
        <dbReference type="EMBL" id="GAH18791.1"/>
    </source>
</evidence>
<protein>
    <submittedName>
        <fullName evidence="1">Uncharacterized protein</fullName>
    </submittedName>
</protein>
<organism evidence="1">
    <name type="scientific">marine sediment metagenome</name>
    <dbReference type="NCBI Taxonomy" id="412755"/>
    <lineage>
        <taxon>unclassified sequences</taxon>
        <taxon>metagenomes</taxon>
        <taxon>ecological metagenomes</taxon>
    </lineage>
</organism>
<dbReference type="EMBL" id="BARU01002846">
    <property type="protein sequence ID" value="GAH18791.1"/>
    <property type="molecule type" value="Genomic_DNA"/>
</dbReference>
<comment type="caution">
    <text evidence="1">The sequence shown here is derived from an EMBL/GenBank/DDBJ whole genome shotgun (WGS) entry which is preliminary data.</text>
</comment>
<feature type="non-terminal residue" evidence="1">
    <location>
        <position position="1"/>
    </location>
</feature>
<accession>X1DDB5</accession>
<gene>
    <name evidence="1" type="ORF">S03H2_06482</name>
</gene>
<dbReference type="AlphaFoldDB" id="X1DDB5"/>
<reference evidence="1" key="1">
    <citation type="journal article" date="2014" name="Front. Microbiol.">
        <title>High frequency of phylogenetically diverse reductive dehalogenase-homologous genes in deep subseafloor sedimentary metagenomes.</title>
        <authorList>
            <person name="Kawai M."/>
            <person name="Futagami T."/>
            <person name="Toyoda A."/>
            <person name="Takaki Y."/>
            <person name="Nishi S."/>
            <person name="Hori S."/>
            <person name="Arai W."/>
            <person name="Tsubouchi T."/>
            <person name="Morono Y."/>
            <person name="Uchiyama I."/>
            <person name="Ito T."/>
            <person name="Fujiyama A."/>
            <person name="Inagaki F."/>
            <person name="Takami H."/>
        </authorList>
    </citation>
    <scope>NUCLEOTIDE SEQUENCE</scope>
    <source>
        <strain evidence="1">Expedition CK06-06</strain>
    </source>
</reference>
<feature type="non-terminal residue" evidence="1">
    <location>
        <position position="344"/>
    </location>
</feature>
<name>X1DDB5_9ZZZZ</name>
<proteinExistence type="predicted"/>